<dbReference type="PRINTS" id="PR00449">
    <property type="entry name" value="RASTRNSFRMNG"/>
</dbReference>
<organism evidence="5 6">
    <name type="scientific">Astyanax mexicanus</name>
    <name type="common">Blind cave fish</name>
    <name type="synonym">Astyanax fasciatus mexicanus</name>
    <dbReference type="NCBI Taxonomy" id="7994"/>
    <lineage>
        <taxon>Eukaryota</taxon>
        <taxon>Metazoa</taxon>
        <taxon>Chordata</taxon>
        <taxon>Craniata</taxon>
        <taxon>Vertebrata</taxon>
        <taxon>Euteleostomi</taxon>
        <taxon>Actinopterygii</taxon>
        <taxon>Neopterygii</taxon>
        <taxon>Teleostei</taxon>
        <taxon>Ostariophysi</taxon>
        <taxon>Characiformes</taxon>
        <taxon>Characoidei</taxon>
        <taxon>Acestrorhamphidae</taxon>
        <taxon>Acestrorhamphinae</taxon>
        <taxon>Astyanax</taxon>
    </lineage>
</organism>
<evidence type="ECO:0000256" key="2">
    <source>
        <dbReference type="ARBA" id="ARBA00022737"/>
    </source>
</evidence>
<dbReference type="PROSITE" id="PS51450">
    <property type="entry name" value="LRR"/>
    <property type="match status" value="1"/>
</dbReference>
<dbReference type="Gene3D" id="1.10.10.10">
    <property type="entry name" value="Winged helix-like DNA-binding domain superfamily/Winged helix DNA-binding domain"/>
    <property type="match status" value="1"/>
</dbReference>
<evidence type="ECO:0000256" key="3">
    <source>
        <dbReference type="ARBA" id="ARBA00022741"/>
    </source>
</evidence>
<dbReference type="InterPro" id="IPR027417">
    <property type="entry name" value="P-loop_NTPase"/>
</dbReference>
<dbReference type="InterPro" id="IPR020859">
    <property type="entry name" value="ROC"/>
</dbReference>
<dbReference type="EMBL" id="JAICCE010000023">
    <property type="protein sequence ID" value="KAG9260816.1"/>
    <property type="molecule type" value="Genomic_DNA"/>
</dbReference>
<dbReference type="PANTHER" id="PTHR48051">
    <property type="match status" value="1"/>
</dbReference>
<dbReference type="SUPFAM" id="SSF52058">
    <property type="entry name" value="L domain-like"/>
    <property type="match status" value="1"/>
</dbReference>
<evidence type="ECO:0000313" key="5">
    <source>
        <dbReference type="EMBL" id="KAG9260816.1"/>
    </source>
</evidence>
<feature type="domain" description="Roc" evidence="4">
    <location>
        <begin position="204"/>
        <end position="420"/>
    </location>
</feature>
<dbReference type="Pfam" id="PF08477">
    <property type="entry name" value="Roc"/>
    <property type="match status" value="1"/>
</dbReference>
<dbReference type="SMART" id="SM00364">
    <property type="entry name" value="LRR_BAC"/>
    <property type="match status" value="3"/>
</dbReference>
<accession>A0A8T2KUW4</accession>
<dbReference type="AlphaFoldDB" id="A0A8T2KUW4"/>
<dbReference type="PROSITE" id="PS51424">
    <property type="entry name" value="ROC"/>
    <property type="match status" value="1"/>
</dbReference>
<dbReference type="InterPro" id="IPR032675">
    <property type="entry name" value="LRR_dom_sf"/>
</dbReference>
<evidence type="ECO:0000256" key="1">
    <source>
        <dbReference type="ARBA" id="ARBA00022614"/>
    </source>
</evidence>
<dbReference type="Proteomes" id="UP000752171">
    <property type="component" value="Unassembled WGS sequence"/>
</dbReference>
<dbReference type="PANTHER" id="PTHR48051:SF55">
    <property type="entry name" value="MALIGNANT FIBROUS HISTIOCYTOMA-AMPLIFIED SEQUENCE 1 HOMOLOG"/>
    <property type="match status" value="1"/>
</dbReference>
<keyword evidence="1" id="KW-0433">Leucine-rich repeat</keyword>
<dbReference type="OrthoDB" id="40118at2759"/>
<comment type="caution">
    <text evidence="5">The sequence shown here is derived from an EMBL/GenBank/DDBJ whole genome shotgun (WGS) entry which is preliminary data.</text>
</comment>
<reference evidence="5 6" key="1">
    <citation type="submission" date="2021-07" db="EMBL/GenBank/DDBJ databases">
        <authorList>
            <person name="Imarazene B."/>
            <person name="Zahm M."/>
            <person name="Klopp C."/>
            <person name="Cabau C."/>
            <person name="Beille S."/>
            <person name="Jouanno E."/>
            <person name="Castinel A."/>
            <person name="Lluch J."/>
            <person name="Gil L."/>
            <person name="Kuchtly C."/>
            <person name="Lopez Roques C."/>
            <person name="Donnadieu C."/>
            <person name="Parrinello H."/>
            <person name="Journot L."/>
            <person name="Du K."/>
            <person name="Schartl M."/>
            <person name="Retaux S."/>
            <person name="Guiguen Y."/>
        </authorList>
    </citation>
    <scope>NUCLEOTIDE SEQUENCE [LARGE SCALE GENOMIC DNA]</scope>
    <source>
        <strain evidence="5">Pach_M1</strain>
        <tissue evidence="5">Testis</tissue>
    </source>
</reference>
<dbReference type="Gene3D" id="3.30.70.1390">
    <property type="entry name" value="ROC domain from the Parkinson's disease-associated leucine-rich repeat kinase 2"/>
    <property type="match status" value="1"/>
</dbReference>
<dbReference type="InterPro" id="IPR036388">
    <property type="entry name" value="WH-like_DNA-bd_sf"/>
</dbReference>
<dbReference type="Gene3D" id="3.40.50.300">
    <property type="entry name" value="P-loop containing nucleotide triphosphate hydrolases"/>
    <property type="match status" value="1"/>
</dbReference>
<dbReference type="GO" id="GO:0000166">
    <property type="term" value="F:nucleotide binding"/>
    <property type="evidence" value="ECO:0007669"/>
    <property type="project" value="UniProtKB-KW"/>
</dbReference>
<dbReference type="InterPro" id="IPR003591">
    <property type="entry name" value="Leu-rich_rpt_typical-subtyp"/>
</dbReference>
<keyword evidence="2" id="KW-0677">Repeat</keyword>
<keyword evidence="3" id="KW-0547">Nucleotide-binding</keyword>
<name>A0A8T2KUW4_ASTMX</name>
<dbReference type="GO" id="GO:0009966">
    <property type="term" value="P:regulation of signal transduction"/>
    <property type="evidence" value="ECO:0007669"/>
    <property type="project" value="UniProtKB-ARBA"/>
</dbReference>
<evidence type="ECO:0000313" key="6">
    <source>
        <dbReference type="Proteomes" id="UP000752171"/>
    </source>
</evidence>
<sequence>MRKFNGYHHGKKEEDFSGQKLRTLPSSLLDKGKDLVKVDLQRNRLRQVNGIAHLWNLVELNLSRNELVEFPLEIKDLGNLVKLYMNQNSIKIIPEEIFPSLKKLQFLKINTNRLTKLPSDLNRCQSLVYLNLSNNSLKDLQPLVGLRRLKELYVENNQLVELPRALFRASALAVLKVNGNALPEEVCAGGLKDLQSFYSMLDDSSCSVCTLKTMFLGATMAGKSTLCRSLREGEPLPVAEADRTVGIEICEVDQDGVRFLYWDFAGQEEYYITHHVFITPQAFVILAVDLSSYDSKDPSSFREKVGFWINNIQLKVPNSVVLLVGTHVDQCEVEGEMMKKKNDIQEKVQQMLLDRRESLQQQRKNLEELEDVSLFSEQMREIQRLEEYKLKVLDLIPIDCTKSEDIVWLQNHIKDLVSDKETFPFMEQTLPQCYQQVESTIHELVSDGDVPRHGIMNHDDLLEYLQNKHSELDHEKMRLILQYLHRIGIIMWYMEIPDLKDMVFIKPSFLISLFKAIVRHDLVSVLGSISSRELKSENALQVHRSRWINDFKSRATLSNVAIRILVRKELQQSGIDDQEMIEEIVGTKKKTGNLLTLVQHFDVCLPTKQNAPLNPEAQEFSPKRKWEASSPVVYDLEGGCLFPSGLTNNNQVQDQWGQDNLEDINVQVYFSPEIPHGFFHRLVIRICSLYSTYWIGQNQCLFSCGSKRVLLREHLTEDGDQFIEIRGKNSDVMDSADLQKMWDVIKVVMMRLARLVQQWRGLYQFVHSPCKQRGCSEYFEWRDWQDWLDQSGSEKFNMVSEEKMTCRNGHPPH</sequence>
<evidence type="ECO:0000259" key="4">
    <source>
        <dbReference type="PROSITE" id="PS51424"/>
    </source>
</evidence>
<dbReference type="InterPro" id="IPR025875">
    <property type="entry name" value="Leu-rich_rpt_4"/>
</dbReference>
<proteinExistence type="predicted"/>
<gene>
    <name evidence="5" type="ORF">AMEX_G25739</name>
</gene>
<dbReference type="SMART" id="SM00369">
    <property type="entry name" value="LRR_TYP"/>
    <property type="match status" value="4"/>
</dbReference>
<dbReference type="Gene3D" id="3.80.10.10">
    <property type="entry name" value="Ribonuclease Inhibitor"/>
    <property type="match status" value="1"/>
</dbReference>
<dbReference type="SUPFAM" id="SSF52540">
    <property type="entry name" value="P-loop containing nucleoside triphosphate hydrolases"/>
    <property type="match status" value="1"/>
</dbReference>
<dbReference type="GO" id="GO:0005737">
    <property type="term" value="C:cytoplasm"/>
    <property type="evidence" value="ECO:0007669"/>
    <property type="project" value="TreeGrafter"/>
</dbReference>
<protein>
    <recommendedName>
        <fullName evidence="4">Roc domain-containing protein</fullName>
    </recommendedName>
</protein>
<dbReference type="InterPro" id="IPR050216">
    <property type="entry name" value="LRR_domain-containing"/>
</dbReference>
<dbReference type="Pfam" id="PF12799">
    <property type="entry name" value="LRR_4"/>
    <property type="match status" value="1"/>
</dbReference>
<dbReference type="InterPro" id="IPR001611">
    <property type="entry name" value="Leu-rich_rpt"/>
</dbReference>